<reference evidence="2 3" key="1">
    <citation type="submission" date="2017-03" db="EMBL/GenBank/DDBJ databases">
        <authorList>
            <person name="Afonso C.L."/>
            <person name="Miller P.J."/>
            <person name="Scott M.A."/>
            <person name="Spackman E."/>
            <person name="Goraichik I."/>
            <person name="Dimitrov K.M."/>
            <person name="Suarez D.L."/>
            <person name="Swayne D.E."/>
        </authorList>
    </citation>
    <scope>NUCLEOTIDE SEQUENCE [LARGE SCALE GENOMIC DNA]</scope>
    <source>
        <strain evidence="2">PRJEB14757</strain>
    </source>
</reference>
<gene>
    <name evidence="2" type="ORF">MTBBW1_1020014</name>
</gene>
<dbReference type="SUPFAM" id="SSF56436">
    <property type="entry name" value="C-type lectin-like"/>
    <property type="match status" value="1"/>
</dbReference>
<dbReference type="Pfam" id="PF08308">
    <property type="entry name" value="PEGA"/>
    <property type="match status" value="2"/>
</dbReference>
<dbReference type="GO" id="GO:0004197">
    <property type="term" value="F:cysteine-type endopeptidase activity"/>
    <property type="evidence" value="ECO:0007669"/>
    <property type="project" value="InterPro"/>
</dbReference>
<dbReference type="PANTHER" id="PTHR22576:SF37">
    <property type="entry name" value="MUCOSA-ASSOCIATED LYMPHOID TISSUE LYMPHOMA TRANSLOCATION PROTEIN 1"/>
    <property type="match status" value="1"/>
</dbReference>
<dbReference type="InterPro" id="IPR016187">
    <property type="entry name" value="CTDL_fold"/>
</dbReference>
<dbReference type="InterPro" id="IPR005532">
    <property type="entry name" value="SUMF_dom"/>
</dbReference>
<dbReference type="PANTHER" id="PTHR22576">
    <property type="entry name" value="MUCOSA ASSOCIATED LYMPHOID TISSUE LYMPHOMA TRANSLOCATION PROTEIN 1/PARACASPASE"/>
    <property type="match status" value="1"/>
</dbReference>
<feature type="domain" description="Caspase family p20" evidence="1">
    <location>
        <begin position="28"/>
        <end position="157"/>
    </location>
</feature>
<evidence type="ECO:0000313" key="2">
    <source>
        <dbReference type="EMBL" id="SLM27490.1"/>
    </source>
</evidence>
<dbReference type="Proteomes" id="UP000191931">
    <property type="component" value="Unassembled WGS sequence"/>
</dbReference>
<dbReference type="InterPro" id="IPR042095">
    <property type="entry name" value="SUMF_sf"/>
</dbReference>
<dbReference type="Pfam" id="PF00656">
    <property type="entry name" value="Peptidase_C14"/>
    <property type="match status" value="1"/>
</dbReference>
<dbReference type="EMBL" id="FWEV01000005">
    <property type="protein sequence ID" value="SLM27490.1"/>
    <property type="molecule type" value="Genomic_DNA"/>
</dbReference>
<evidence type="ECO:0000313" key="3">
    <source>
        <dbReference type="Proteomes" id="UP000191931"/>
    </source>
</evidence>
<dbReference type="SUPFAM" id="SSF52129">
    <property type="entry name" value="Caspase-like"/>
    <property type="match status" value="1"/>
</dbReference>
<name>A0A1W1H4T3_9BACT</name>
<dbReference type="InterPro" id="IPR011600">
    <property type="entry name" value="Pept_C14_caspase"/>
</dbReference>
<dbReference type="InterPro" id="IPR029030">
    <property type="entry name" value="Caspase-like_dom_sf"/>
</dbReference>
<dbReference type="GO" id="GO:0006508">
    <property type="term" value="P:proteolysis"/>
    <property type="evidence" value="ECO:0007669"/>
    <property type="project" value="InterPro"/>
</dbReference>
<protein>
    <recommendedName>
        <fullName evidence="1">Caspase family p20 domain-containing protein</fullName>
    </recommendedName>
</protein>
<dbReference type="RefSeq" id="WP_080803850.1">
    <property type="nucleotide sequence ID" value="NZ_LT828545.1"/>
</dbReference>
<dbReference type="InterPro" id="IPR052039">
    <property type="entry name" value="Caspase-related_regulators"/>
</dbReference>
<dbReference type="PROSITE" id="PS50208">
    <property type="entry name" value="CASPASE_P20"/>
    <property type="match status" value="1"/>
</dbReference>
<organism evidence="2 3">
    <name type="scientific">Desulfamplus magnetovallimortis</name>
    <dbReference type="NCBI Taxonomy" id="1246637"/>
    <lineage>
        <taxon>Bacteria</taxon>
        <taxon>Pseudomonadati</taxon>
        <taxon>Thermodesulfobacteriota</taxon>
        <taxon>Desulfobacteria</taxon>
        <taxon>Desulfobacterales</taxon>
        <taxon>Desulfobacteraceae</taxon>
        <taxon>Desulfamplus</taxon>
    </lineage>
</organism>
<dbReference type="Gene3D" id="3.90.1580.10">
    <property type="entry name" value="paralog of FGE (formylglycine-generating enzyme)"/>
    <property type="match status" value="1"/>
</dbReference>
<dbReference type="InterPro" id="IPR013229">
    <property type="entry name" value="PEGA"/>
</dbReference>
<evidence type="ECO:0000259" key="1">
    <source>
        <dbReference type="PROSITE" id="PS50208"/>
    </source>
</evidence>
<dbReference type="Gene3D" id="3.40.50.1460">
    <property type="match status" value="1"/>
</dbReference>
<dbReference type="Pfam" id="PF03781">
    <property type="entry name" value="FGE-sulfatase"/>
    <property type="match status" value="1"/>
</dbReference>
<sequence>MRPGKTSKTILFLSLILFFTSLSIAFAEKRIALVIGNAAYKSSPLANTVNDAVDMEANLKKCNFDVIKITNADQKTMDSAIDRFYKNLKKSDTGLFYFSGHGMQVDGENYLIPIGANIKSESDVKYEAVNAGRILGRMKDAATPLNIMILDACRDNPYKSFFRSSSRGLARMNAPKGAIVAYAAAPGSVASDGVDRGRNGVFTKHFLNNMMKPGWAIEKVLKQTRIAVSEETGGKQIPEERSLLTGDFIFLAGGYSVVESPVTTTTTVTSAATGSLNVKTEPPGATIFLDDKKQGRAPVTISGLESGNYKIKAELDNYIPQEKKLKINNNRKAVISFFLDPLSTKAKIFVNTTPPDSQVRIMNIVDKFYNGIELDNGRYEIEVSKDGYKMKTQWVEIQNGEDLDLYVELEKEEKVVIHNTSASVGMNTPDAGDIWKEPVTGMEFVWVPGGCYMMGSNSGESDEKPVHEVCLDGFWMGKYEVTQGQWQKIMGNNPSSFRKGDDYPVETVSWNDAQQFISKLNSAGAKIFSLPTEAQWEYAARSGGKNQEYSGSNSIDSVAWYGSNSGGSTHRVGTKAANGLGIYDMSGNVWEWCQDIYAKDAYSKHVRNNPIYAESGSNRVFRGGSWINVPAYVRCASRNGDTPDFTDSSLGFRLSRKN</sequence>
<dbReference type="OrthoDB" id="9768004at2"/>
<dbReference type="AlphaFoldDB" id="A0A1W1H4T3"/>
<dbReference type="STRING" id="1246637.MTBBW1_1020014"/>
<proteinExistence type="predicted"/>
<keyword evidence="3" id="KW-1185">Reference proteome</keyword>
<dbReference type="InterPro" id="IPR001309">
    <property type="entry name" value="Pept_C14_p20"/>
</dbReference>
<accession>A0A1W1H4T3</accession>